<feature type="signal peptide" evidence="1">
    <location>
        <begin position="1"/>
        <end position="21"/>
    </location>
</feature>
<evidence type="ECO:0000313" key="3">
    <source>
        <dbReference type="Proteomes" id="UP001497623"/>
    </source>
</evidence>
<proteinExistence type="predicted"/>
<dbReference type="PANTHER" id="PTHR31296:SF1">
    <property type="entry name" value="MITOCHONDRIAL PROTEIN C2ORF69"/>
    <property type="match status" value="1"/>
</dbReference>
<dbReference type="Pfam" id="PF10561">
    <property type="entry name" value="C2orf69"/>
    <property type="match status" value="1"/>
</dbReference>
<evidence type="ECO:0000313" key="2">
    <source>
        <dbReference type="EMBL" id="CAL4079504.1"/>
    </source>
</evidence>
<accession>A0AAV2QFM5</accession>
<dbReference type="AlphaFoldDB" id="A0AAV2QFM5"/>
<feature type="chain" id="PRO_5043539466" evidence="1">
    <location>
        <begin position="22"/>
        <end position="350"/>
    </location>
</feature>
<sequence>TLLTLLTLLSIGLHKRTMSSAGTLHKRLGPIKGANDCVNEIIYSSPTKDALDRKRKVTVFFGGDVQDYPEAMQSHRDHGQYVEWSLTNVSELLAQKFPTQHIIVIKPKRMEIKTFSCYDNFVQSNNIGAPTHEPWNNSLIHLRTLITEALNAAENCNFENKESDLIKASIADNCEQSEQSGKCEVNSCDKDQDVTEESKMSCDGEVLEYDEVNLIGFSKGCVVLNQLIQEMNTLTRVQATDSSGLSEVFCKKISNMYWLDGGHSGGKETWITNREVLTSLAGRKHIKIYIHVTPYQVQDDQRPWIRRESKAFFDILRRNGALVSYKLHFQEEIPSLYAHFRLLKEFVNDK</sequence>
<evidence type="ECO:0000256" key="1">
    <source>
        <dbReference type="SAM" id="SignalP"/>
    </source>
</evidence>
<dbReference type="InterPro" id="IPR018881">
    <property type="entry name" value="C2orf69_mit"/>
</dbReference>
<dbReference type="PANTHER" id="PTHR31296">
    <property type="entry name" value="UPF0565 PROTEIN C2ORF69"/>
    <property type="match status" value="1"/>
</dbReference>
<feature type="non-terminal residue" evidence="2">
    <location>
        <position position="1"/>
    </location>
</feature>
<name>A0AAV2QFM5_MEGNR</name>
<reference evidence="2 3" key="1">
    <citation type="submission" date="2024-05" db="EMBL/GenBank/DDBJ databases">
        <authorList>
            <person name="Wallberg A."/>
        </authorList>
    </citation>
    <scope>NUCLEOTIDE SEQUENCE [LARGE SCALE GENOMIC DNA]</scope>
</reference>
<dbReference type="Proteomes" id="UP001497623">
    <property type="component" value="Unassembled WGS sequence"/>
</dbReference>
<gene>
    <name evidence="2" type="ORF">MNOR_LOCUS11035</name>
</gene>
<dbReference type="GO" id="GO:0005739">
    <property type="term" value="C:mitochondrion"/>
    <property type="evidence" value="ECO:0007669"/>
    <property type="project" value="TreeGrafter"/>
</dbReference>
<keyword evidence="3" id="KW-1185">Reference proteome</keyword>
<dbReference type="EMBL" id="CAXKWB010005710">
    <property type="protein sequence ID" value="CAL4079504.1"/>
    <property type="molecule type" value="Genomic_DNA"/>
</dbReference>
<comment type="caution">
    <text evidence="2">The sequence shown here is derived from an EMBL/GenBank/DDBJ whole genome shotgun (WGS) entry which is preliminary data.</text>
</comment>
<keyword evidence="1" id="KW-0732">Signal</keyword>
<protein>
    <submittedName>
        <fullName evidence="2">Uncharacterized protein</fullName>
    </submittedName>
</protein>
<organism evidence="2 3">
    <name type="scientific">Meganyctiphanes norvegica</name>
    <name type="common">Northern krill</name>
    <name type="synonym">Thysanopoda norvegica</name>
    <dbReference type="NCBI Taxonomy" id="48144"/>
    <lineage>
        <taxon>Eukaryota</taxon>
        <taxon>Metazoa</taxon>
        <taxon>Ecdysozoa</taxon>
        <taxon>Arthropoda</taxon>
        <taxon>Crustacea</taxon>
        <taxon>Multicrustacea</taxon>
        <taxon>Malacostraca</taxon>
        <taxon>Eumalacostraca</taxon>
        <taxon>Eucarida</taxon>
        <taxon>Euphausiacea</taxon>
        <taxon>Euphausiidae</taxon>
        <taxon>Meganyctiphanes</taxon>
    </lineage>
</organism>